<sequence length="261" mass="29763">MNTMIRLAVVGIIMLTAGLTRASAQSFLYPGEELTFRVSYLNITLGTVKSVVEPYTTLDGRRVAKVKVYINSHPNIPFVSLHSIYESWVDTTVTFSYKFNANTQVDDKWEFDQYLFDYTNKLLTMEKYRDKQKVSSKTAEIKKRFNDGSSLLFAARSMLYSKKSYRMPTVIMEDTVSTVINFQGKQEAVDIDAASYPVRTVYFNGDANWTGIYGLTGRFEGWFSDDEARIPIKAKMKVYVGSVTIELQSWKRGSWQPPKAG</sequence>
<protein>
    <recommendedName>
        <fullName evidence="3">DUF3108 domain-containing protein</fullName>
    </recommendedName>
</protein>
<evidence type="ECO:0000313" key="2">
    <source>
        <dbReference type="Proteomes" id="UP000184233"/>
    </source>
</evidence>
<accession>A0A1M3KUY0</accession>
<organism evidence="1 2">
    <name type="scientific">Candidatus Kapaibacterium thiocyanatum</name>
    <dbReference type="NCBI Taxonomy" id="1895771"/>
    <lineage>
        <taxon>Bacteria</taxon>
        <taxon>Pseudomonadati</taxon>
        <taxon>Candidatus Kapaibacteriota</taxon>
        <taxon>Candidatus Kapaibacteriia</taxon>
        <taxon>Candidatus Kapaibacteriales</taxon>
        <taxon>Candidatus Kapaibacteriaceae</taxon>
        <taxon>Candidatus Kapaibacterium</taxon>
    </lineage>
</organism>
<reference evidence="1 2" key="1">
    <citation type="submission" date="2016-09" db="EMBL/GenBank/DDBJ databases">
        <title>Genome-resolved meta-omics ties microbial dynamics to process performance in biotechnology for thiocyanate degradation.</title>
        <authorList>
            <person name="Kantor R.S."/>
            <person name="Huddy R.J."/>
            <person name="Iyer R."/>
            <person name="Thomas B.C."/>
            <person name="Brown C.T."/>
            <person name="Anantharaman K."/>
            <person name="Tringe S."/>
            <person name="Hettich R.L."/>
            <person name="Harrison S.T."/>
            <person name="Banfield J.F."/>
        </authorList>
    </citation>
    <scope>NUCLEOTIDE SEQUENCE [LARGE SCALE GENOMIC DNA]</scope>
    <source>
        <strain evidence="1">59-99</strain>
    </source>
</reference>
<evidence type="ECO:0000313" key="1">
    <source>
        <dbReference type="EMBL" id="OJX56199.1"/>
    </source>
</evidence>
<dbReference type="STRING" id="1895771.BGO89_12715"/>
<dbReference type="InterPro" id="IPR021457">
    <property type="entry name" value="DUF3108"/>
</dbReference>
<gene>
    <name evidence="1" type="ORF">BGO89_12715</name>
</gene>
<dbReference type="Proteomes" id="UP000184233">
    <property type="component" value="Unassembled WGS sequence"/>
</dbReference>
<name>A0A1M3KUY0_9BACT</name>
<dbReference type="AlphaFoldDB" id="A0A1M3KUY0"/>
<comment type="caution">
    <text evidence="1">The sequence shown here is derived from an EMBL/GenBank/DDBJ whole genome shotgun (WGS) entry which is preliminary data.</text>
</comment>
<dbReference type="Pfam" id="PF11306">
    <property type="entry name" value="DUF3108"/>
    <property type="match status" value="1"/>
</dbReference>
<proteinExistence type="predicted"/>
<evidence type="ECO:0008006" key="3">
    <source>
        <dbReference type="Google" id="ProtNLM"/>
    </source>
</evidence>
<dbReference type="EMBL" id="MKVH01000025">
    <property type="protein sequence ID" value="OJX56199.1"/>
    <property type="molecule type" value="Genomic_DNA"/>
</dbReference>